<evidence type="ECO:0000313" key="2">
    <source>
        <dbReference type="Proteomes" id="UP000008370"/>
    </source>
</evidence>
<reference evidence="1 2" key="1">
    <citation type="journal article" date="2012" name="BMC Genomics">
        <title>Comparative genomics of the white-rot fungi, Phanerochaete carnosa and P. chrysosporium, to elucidate the genetic basis of the distinct wood types they colonize.</title>
        <authorList>
            <person name="Suzuki H."/>
            <person name="MacDonald J."/>
            <person name="Syed K."/>
            <person name="Salamov A."/>
            <person name="Hori C."/>
            <person name="Aerts A."/>
            <person name="Henrissat B."/>
            <person name="Wiebenga A."/>
            <person name="vanKuyk P.A."/>
            <person name="Barry K."/>
            <person name="Lindquist E."/>
            <person name="LaButti K."/>
            <person name="Lapidus A."/>
            <person name="Lucas S."/>
            <person name="Coutinho P."/>
            <person name="Gong Y."/>
            <person name="Samejima M."/>
            <person name="Mahadevan R."/>
            <person name="Abou-Zaid M."/>
            <person name="de Vries R.P."/>
            <person name="Igarashi K."/>
            <person name="Yadav J.S."/>
            <person name="Grigoriev I.V."/>
            <person name="Master E.R."/>
        </authorList>
    </citation>
    <scope>NUCLEOTIDE SEQUENCE [LARGE SCALE GENOMIC DNA]</scope>
    <source>
        <strain evidence="1 2">HHB-10118-sp</strain>
    </source>
</reference>
<dbReference type="Proteomes" id="UP000008370">
    <property type="component" value="Unassembled WGS sequence"/>
</dbReference>
<sequence>MYGSNPLPVDAEAAKSACKSIQLYESPPEVPTVDLPESFELEDAKTLDGVPAFIISADCWDAPRLLKVYPFAQDHAINEADVSFRGVYDAEVNAYAYLLRHGGCAKEVVPMCFGRVALTTPQVEQILTRTSLSDAARTTLRQVSTLGALLLEHITDGQFFTMENITNDLASRALQALYEVHVSLVCHGALSCRNVLFLERKLPPLPDDPHYVLDEATSWTEIEIEREKRRIRVVWFNFGNAVWPGASSGFSALDLFQELRCGWELFYRQLLPAKRIGYAQAFES</sequence>
<evidence type="ECO:0008006" key="3">
    <source>
        <dbReference type="Google" id="ProtNLM"/>
    </source>
</evidence>
<name>K5WRD5_PHACS</name>
<organism evidence="1 2">
    <name type="scientific">Phanerochaete carnosa (strain HHB-10118-sp)</name>
    <name type="common">White-rot fungus</name>
    <name type="synonym">Peniophora carnosa</name>
    <dbReference type="NCBI Taxonomy" id="650164"/>
    <lineage>
        <taxon>Eukaryota</taxon>
        <taxon>Fungi</taxon>
        <taxon>Dikarya</taxon>
        <taxon>Basidiomycota</taxon>
        <taxon>Agaricomycotina</taxon>
        <taxon>Agaricomycetes</taxon>
        <taxon>Polyporales</taxon>
        <taxon>Phanerochaetaceae</taxon>
        <taxon>Phanerochaete</taxon>
    </lineage>
</organism>
<gene>
    <name evidence="1" type="ORF">PHACADRAFT_210703</name>
</gene>
<dbReference type="InParanoid" id="K5WRD5"/>
<protein>
    <recommendedName>
        <fullName evidence="3">Fungal-type protein kinase domain-containing protein</fullName>
    </recommendedName>
</protein>
<dbReference type="AlphaFoldDB" id="K5WRD5"/>
<dbReference type="HOGENOM" id="CLU_075124_0_0_1"/>
<dbReference type="RefSeq" id="XP_007397654.1">
    <property type="nucleotide sequence ID" value="XM_007397592.1"/>
</dbReference>
<dbReference type="KEGG" id="pco:PHACADRAFT_210703"/>
<proteinExistence type="predicted"/>
<keyword evidence="2" id="KW-1185">Reference proteome</keyword>
<dbReference type="GeneID" id="18913000"/>
<dbReference type="EMBL" id="JH930474">
    <property type="protein sequence ID" value="EKM52937.1"/>
    <property type="molecule type" value="Genomic_DNA"/>
</dbReference>
<evidence type="ECO:0000313" key="1">
    <source>
        <dbReference type="EMBL" id="EKM52937.1"/>
    </source>
</evidence>
<accession>K5WRD5</accession>